<comment type="pathway">
    <text evidence="3">Protein modification; protein ubiquitination.</text>
</comment>
<evidence type="ECO:0000313" key="19">
    <source>
        <dbReference type="Proteomes" id="UP000485058"/>
    </source>
</evidence>
<organism evidence="18 19">
    <name type="scientific">Haematococcus lacustris</name>
    <name type="common">Green alga</name>
    <name type="synonym">Haematococcus pluvialis</name>
    <dbReference type="NCBI Taxonomy" id="44745"/>
    <lineage>
        <taxon>Eukaryota</taxon>
        <taxon>Viridiplantae</taxon>
        <taxon>Chlorophyta</taxon>
        <taxon>core chlorophytes</taxon>
        <taxon>Chlorophyceae</taxon>
        <taxon>CS clade</taxon>
        <taxon>Chlamydomonadales</taxon>
        <taxon>Haematococcaceae</taxon>
        <taxon>Haematococcus</taxon>
    </lineage>
</organism>
<feature type="transmembrane region" description="Helical" evidence="16">
    <location>
        <begin position="233"/>
        <end position="259"/>
    </location>
</feature>
<dbReference type="GO" id="GO:0036503">
    <property type="term" value="P:ERAD pathway"/>
    <property type="evidence" value="ECO:0007669"/>
    <property type="project" value="TreeGrafter"/>
</dbReference>
<dbReference type="GO" id="GO:0061630">
    <property type="term" value="F:ubiquitin protein ligase activity"/>
    <property type="evidence" value="ECO:0007669"/>
    <property type="project" value="UniProtKB-EC"/>
</dbReference>
<dbReference type="Pfam" id="PF13639">
    <property type="entry name" value="zf-RING_2"/>
    <property type="match status" value="1"/>
</dbReference>
<feature type="transmembrane region" description="Helical" evidence="16">
    <location>
        <begin position="161"/>
        <end position="181"/>
    </location>
</feature>
<feature type="transmembrane region" description="Helical" evidence="16">
    <location>
        <begin position="121"/>
        <end position="141"/>
    </location>
</feature>
<comment type="caution">
    <text evidence="18">The sequence shown here is derived from an EMBL/GenBank/DDBJ whole genome shotgun (WGS) entry which is preliminary data.</text>
</comment>
<dbReference type="GO" id="GO:0005789">
    <property type="term" value="C:endoplasmic reticulum membrane"/>
    <property type="evidence" value="ECO:0007669"/>
    <property type="project" value="UniProtKB-SubCell"/>
</dbReference>
<evidence type="ECO:0000256" key="7">
    <source>
        <dbReference type="ARBA" id="ARBA00022692"/>
    </source>
</evidence>
<keyword evidence="12" id="KW-0862">Zinc</keyword>
<comment type="similarity">
    <text evidence="4">Belongs to the HRD1 family.</text>
</comment>
<dbReference type="EMBL" id="BLLF01001055">
    <property type="protein sequence ID" value="GFH16816.1"/>
    <property type="molecule type" value="Genomic_DNA"/>
</dbReference>
<evidence type="ECO:0000256" key="5">
    <source>
        <dbReference type="ARBA" id="ARBA00012483"/>
    </source>
</evidence>
<keyword evidence="6" id="KW-0808">Transferase</keyword>
<keyword evidence="7 16" id="KW-0812">Transmembrane</keyword>
<evidence type="ECO:0000256" key="15">
    <source>
        <dbReference type="PROSITE-ProRule" id="PRU00175"/>
    </source>
</evidence>
<comment type="catalytic activity">
    <reaction evidence="1">
        <text>S-ubiquitinyl-[E2 ubiquitin-conjugating enzyme]-L-cysteine + [acceptor protein]-L-lysine = [E2 ubiquitin-conjugating enzyme]-L-cysteine + N(6)-ubiquitinyl-[acceptor protein]-L-lysine.</text>
        <dbReference type="EC" id="2.3.2.27"/>
    </reaction>
</comment>
<dbReference type="SUPFAM" id="SSF57850">
    <property type="entry name" value="RING/U-box"/>
    <property type="match status" value="1"/>
</dbReference>
<keyword evidence="10" id="KW-0833">Ubl conjugation pathway</keyword>
<proteinExistence type="inferred from homology"/>
<evidence type="ECO:0000256" key="1">
    <source>
        <dbReference type="ARBA" id="ARBA00000900"/>
    </source>
</evidence>
<dbReference type="InterPro" id="IPR050731">
    <property type="entry name" value="HRD1_E3_ubiq-ligases"/>
</dbReference>
<evidence type="ECO:0000256" key="10">
    <source>
        <dbReference type="ARBA" id="ARBA00022786"/>
    </source>
</evidence>
<keyword evidence="19" id="KW-1185">Reference proteome</keyword>
<evidence type="ECO:0000256" key="16">
    <source>
        <dbReference type="SAM" id="Phobius"/>
    </source>
</evidence>
<gene>
    <name evidence="18" type="ORF">HaLaN_13314</name>
</gene>
<dbReference type="SMART" id="SM00184">
    <property type="entry name" value="RING"/>
    <property type="match status" value="1"/>
</dbReference>
<keyword evidence="11" id="KW-0256">Endoplasmic reticulum</keyword>
<evidence type="ECO:0000256" key="13">
    <source>
        <dbReference type="ARBA" id="ARBA00022989"/>
    </source>
</evidence>
<comment type="subcellular location">
    <subcellularLocation>
        <location evidence="2">Endoplasmic reticulum membrane</location>
        <topology evidence="2">Multi-pass membrane protein</topology>
    </subcellularLocation>
</comment>
<sequence length="475" mass="53193">MAYTRYFGLSALAATAVVYHAFFLSRNPVFVNIQTRGSRGRQSVVCHSAAAASRCHQGVLTPLRHDVNCLTLNAIGQMMCLLADQIFLGSLRDIEQEMIKEKLSSAVMESLLALTVFREEFGAFFVAMFSSLVFVKVLHWLVQNRVDYIEVTPTVSRLQHIRIISFMSVLLMIDAMFLSYTVQATIAKGGHSVMLLFAFEYIIQASDVVRYFLKYAMSMVDLWLDGRWESKGTYVFYLELVTDLLHLFVYIIFFGMVFTNYGMPLHLVRDLYSAFRNFRNRIIDFLRFRQVSARLNRLPDASQADLERSDGVCIICREEMARGGANKKLMCGHVFHLHCLRSWLERQQNCPTCRGAVFQRRQPPATAAAPPAPPLEVAAAPAPEAQAQAAVVPPEGTSQVSCKLCSVSCQHHCLCGTCWLSRLAALPTCASTPPRTHYCWLRRRGLNLGSAVQAGEEVKQAGRCYNGAAACISLQ</sequence>
<keyword evidence="13 16" id="KW-1133">Transmembrane helix</keyword>
<dbReference type="PANTHER" id="PTHR22763:SF184">
    <property type="entry name" value="E3 UBIQUITIN-PROTEIN LIGASE SYNOVIOLIN"/>
    <property type="match status" value="1"/>
</dbReference>
<evidence type="ECO:0000256" key="6">
    <source>
        <dbReference type="ARBA" id="ARBA00022679"/>
    </source>
</evidence>
<evidence type="ECO:0000313" key="18">
    <source>
        <dbReference type="EMBL" id="GFH16816.1"/>
    </source>
</evidence>
<evidence type="ECO:0000256" key="11">
    <source>
        <dbReference type="ARBA" id="ARBA00022824"/>
    </source>
</evidence>
<dbReference type="InterPro" id="IPR057992">
    <property type="entry name" value="TPR_SYVN1_N"/>
</dbReference>
<keyword evidence="9 15" id="KW-0863">Zinc-finger</keyword>
<evidence type="ECO:0000256" key="9">
    <source>
        <dbReference type="ARBA" id="ARBA00022771"/>
    </source>
</evidence>
<dbReference type="InterPro" id="IPR058051">
    <property type="entry name" value="Znf_RING_synoviolin"/>
</dbReference>
<dbReference type="AlphaFoldDB" id="A0A699ZC93"/>
<keyword evidence="8" id="KW-0479">Metal-binding</keyword>
<evidence type="ECO:0000256" key="14">
    <source>
        <dbReference type="ARBA" id="ARBA00023136"/>
    </source>
</evidence>
<dbReference type="InterPro" id="IPR001841">
    <property type="entry name" value="Znf_RING"/>
</dbReference>
<dbReference type="GO" id="GO:0043161">
    <property type="term" value="P:proteasome-mediated ubiquitin-dependent protein catabolic process"/>
    <property type="evidence" value="ECO:0007669"/>
    <property type="project" value="TreeGrafter"/>
</dbReference>
<dbReference type="PROSITE" id="PS50089">
    <property type="entry name" value="ZF_RING_2"/>
    <property type="match status" value="1"/>
</dbReference>
<protein>
    <recommendedName>
        <fullName evidence="5">RING-type E3 ubiquitin transferase</fullName>
        <ecNumber evidence="5">2.3.2.27</ecNumber>
    </recommendedName>
</protein>
<dbReference type="GO" id="GO:0008270">
    <property type="term" value="F:zinc ion binding"/>
    <property type="evidence" value="ECO:0007669"/>
    <property type="project" value="UniProtKB-KW"/>
</dbReference>
<feature type="domain" description="RING-type" evidence="17">
    <location>
        <begin position="313"/>
        <end position="354"/>
    </location>
</feature>
<dbReference type="Gene3D" id="3.30.40.10">
    <property type="entry name" value="Zinc/RING finger domain, C3HC4 (zinc finger)"/>
    <property type="match status" value="1"/>
</dbReference>
<feature type="transmembrane region" description="Helical" evidence="16">
    <location>
        <begin position="6"/>
        <end position="24"/>
    </location>
</feature>
<accession>A0A699ZC93</accession>
<evidence type="ECO:0000256" key="3">
    <source>
        <dbReference type="ARBA" id="ARBA00004906"/>
    </source>
</evidence>
<keyword evidence="14 16" id="KW-0472">Membrane</keyword>
<evidence type="ECO:0000256" key="8">
    <source>
        <dbReference type="ARBA" id="ARBA00022723"/>
    </source>
</evidence>
<dbReference type="PANTHER" id="PTHR22763">
    <property type="entry name" value="RING ZINC FINGER PROTEIN"/>
    <property type="match status" value="1"/>
</dbReference>
<dbReference type="InterPro" id="IPR013083">
    <property type="entry name" value="Znf_RING/FYVE/PHD"/>
</dbReference>
<evidence type="ECO:0000259" key="17">
    <source>
        <dbReference type="PROSITE" id="PS50089"/>
    </source>
</evidence>
<feature type="transmembrane region" description="Helical" evidence="16">
    <location>
        <begin position="193"/>
        <end position="213"/>
    </location>
</feature>
<dbReference type="Proteomes" id="UP000485058">
    <property type="component" value="Unassembled WGS sequence"/>
</dbReference>
<reference evidence="18 19" key="1">
    <citation type="submission" date="2020-02" db="EMBL/GenBank/DDBJ databases">
        <title>Draft genome sequence of Haematococcus lacustris strain NIES-144.</title>
        <authorList>
            <person name="Morimoto D."/>
            <person name="Nakagawa S."/>
            <person name="Yoshida T."/>
            <person name="Sawayama S."/>
        </authorList>
    </citation>
    <scope>NUCLEOTIDE SEQUENCE [LARGE SCALE GENOMIC DNA]</scope>
    <source>
        <strain evidence="18 19">NIES-144</strain>
    </source>
</reference>
<dbReference type="CDD" id="cd16479">
    <property type="entry name" value="RING-H2_synoviolin"/>
    <property type="match status" value="1"/>
</dbReference>
<evidence type="ECO:0000256" key="12">
    <source>
        <dbReference type="ARBA" id="ARBA00022833"/>
    </source>
</evidence>
<evidence type="ECO:0000256" key="2">
    <source>
        <dbReference type="ARBA" id="ARBA00004477"/>
    </source>
</evidence>
<evidence type="ECO:0000256" key="4">
    <source>
        <dbReference type="ARBA" id="ARBA00010089"/>
    </source>
</evidence>
<name>A0A699ZC93_HAELA</name>
<dbReference type="Pfam" id="PF25563">
    <property type="entry name" value="TPR_SYVN1_N"/>
    <property type="match status" value="1"/>
</dbReference>
<dbReference type="EC" id="2.3.2.27" evidence="5"/>